<dbReference type="Proteomes" id="UP000699462">
    <property type="component" value="Unassembled WGS sequence"/>
</dbReference>
<keyword evidence="1" id="KW-0732">Signal</keyword>
<organism evidence="2 3">
    <name type="scientific">Paragonimus westermani</name>
    <dbReference type="NCBI Taxonomy" id="34504"/>
    <lineage>
        <taxon>Eukaryota</taxon>
        <taxon>Metazoa</taxon>
        <taxon>Spiralia</taxon>
        <taxon>Lophotrochozoa</taxon>
        <taxon>Platyhelminthes</taxon>
        <taxon>Trematoda</taxon>
        <taxon>Digenea</taxon>
        <taxon>Plagiorchiida</taxon>
        <taxon>Troglotremata</taxon>
        <taxon>Troglotrematidae</taxon>
        <taxon>Paragonimus</taxon>
    </lineage>
</organism>
<feature type="signal peptide" evidence="1">
    <location>
        <begin position="1"/>
        <end position="23"/>
    </location>
</feature>
<accession>A0A8T0D4I6</accession>
<dbReference type="AlphaFoldDB" id="A0A8T0D4I6"/>
<keyword evidence="3" id="KW-1185">Reference proteome</keyword>
<comment type="caution">
    <text evidence="2">The sequence shown here is derived from an EMBL/GenBank/DDBJ whole genome shotgun (WGS) entry which is preliminary data.</text>
</comment>
<dbReference type="EMBL" id="JTDF01021673">
    <property type="protein sequence ID" value="KAF8561531.1"/>
    <property type="molecule type" value="Genomic_DNA"/>
</dbReference>
<proteinExistence type="predicted"/>
<evidence type="ECO:0000313" key="3">
    <source>
        <dbReference type="Proteomes" id="UP000699462"/>
    </source>
</evidence>
<sequence length="112" mass="12539">MHFSISNAGTLILTGSLPIISQAERVPPCESLPLLNFGMGILYFTQEEDAKRFVHSDQGFMEADFLDNAEVFIVPVQRPILVGSDCGSNFREEMCKVRSLNSYVATFTRDLF</sequence>
<feature type="chain" id="PRO_5035765425" evidence="1">
    <location>
        <begin position="24"/>
        <end position="112"/>
    </location>
</feature>
<evidence type="ECO:0000313" key="2">
    <source>
        <dbReference type="EMBL" id="KAF8561531.1"/>
    </source>
</evidence>
<name>A0A8T0D4I6_9TREM</name>
<dbReference type="OrthoDB" id="6219776at2759"/>
<reference evidence="2 3" key="1">
    <citation type="submission" date="2019-07" db="EMBL/GenBank/DDBJ databases">
        <title>Annotation for the trematode Paragonimus westermani.</title>
        <authorList>
            <person name="Choi Y.-J."/>
        </authorList>
    </citation>
    <scope>NUCLEOTIDE SEQUENCE [LARGE SCALE GENOMIC DNA]</scope>
    <source>
        <strain evidence="2">180907_Pwestermani</strain>
    </source>
</reference>
<protein>
    <submittedName>
        <fullName evidence="2">Uncharacterized protein</fullName>
    </submittedName>
</protein>
<evidence type="ECO:0000256" key="1">
    <source>
        <dbReference type="SAM" id="SignalP"/>
    </source>
</evidence>
<gene>
    <name evidence="2" type="ORF">P879_10944</name>
</gene>